<evidence type="ECO:0000256" key="1">
    <source>
        <dbReference type="ARBA" id="ARBA00016548"/>
    </source>
</evidence>
<dbReference type="GO" id="GO:0006814">
    <property type="term" value="P:sodium ion transport"/>
    <property type="evidence" value="ECO:0007669"/>
    <property type="project" value="InterPro"/>
</dbReference>
<dbReference type="PROSITE" id="PS51269">
    <property type="entry name" value="COMM"/>
    <property type="match status" value="1"/>
</dbReference>
<keyword evidence="5" id="KW-1185">Reference proteome</keyword>
<organism evidence="4 5">
    <name type="scientific">Henosepilachna vigintioctopunctata</name>
    <dbReference type="NCBI Taxonomy" id="420089"/>
    <lineage>
        <taxon>Eukaryota</taxon>
        <taxon>Metazoa</taxon>
        <taxon>Ecdysozoa</taxon>
        <taxon>Arthropoda</taxon>
        <taxon>Hexapoda</taxon>
        <taxon>Insecta</taxon>
        <taxon>Pterygota</taxon>
        <taxon>Neoptera</taxon>
        <taxon>Endopterygota</taxon>
        <taxon>Coleoptera</taxon>
        <taxon>Polyphaga</taxon>
        <taxon>Cucujiformia</taxon>
        <taxon>Coccinelloidea</taxon>
        <taxon>Coccinellidae</taxon>
        <taxon>Epilachninae</taxon>
        <taxon>Epilachnini</taxon>
        <taxon>Henosepilachna</taxon>
    </lineage>
</organism>
<reference evidence="4 5" key="1">
    <citation type="submission" date="2023-03" db="EMBL/GenBank/DDBJ databases">
        <title>Genome insight into feeding habits of ladybird beetles.</title>
        <authorList>
            <person name="Li H.-S."/>
            <person name="Huang Y.-H."/>
            <person name="Pang H."/>
        </authorList>
    </citation>
    <scope>NUCLEOTIDE SEQUENCE [LARGE SCALE GENOMIC DNA]</scope>
    <source>
        <strain evidence="4">SYSU_2023b</strain>
        <tissue evidence="4">Whole body</tissue>
    </source>
</reference>
<evidence type="ECO:0000256" key="2">
    <source>
        <dbReference type="ARBA" id="ARBA00093469"/>
    </source>
</evidence>
<dbReference type="Proteomes" id="UP001431783">
    <property type="component" value="Unassembled WGS sequence"/>
</dbReference>
<protein>
    <recommendedName>
        <fullName evidence="1">COMM domain-containing protein 3</fullName>
    </recommendedName>
</protein>
<comment type="similarity">
    <text evidence="2">Belongs to the COMM domain-containing protein 3 family.</text>
</comment>
<dbReference type="AlphaFoldDB" id="A0AAW1TU54"/>
<dbReference type="Pfam" id="PF07258">
    <property type="entry name" value="COMM_domain"/>
    <property type="match status" value="1"/>
</dbReference>
<name>A0AAW1TU54_9CUCU</name>
<evidence type="ECO:0000313" key="4">
    <source>
        <dbReference type="EMBL" id="KAK9874324.1"/>
    </source>
</evidence>
<dbReference type="InterPro" id="IPR017920">
    <property type="entry name" value="COMM"/>
</dbReference>
<dbReference type="PANTHER" id="PTHR31159">
    <property type="entry name" value="COMM DOMAIN-CONTAINING PROTEIN 3"/>
    <property type="match status" value="1"/>
</dbReference>
<feature type="domain" description="COMM" evidence="3">
    <location>
        <begin position="122"/>
        <end position="195"/>
    </location>
</feature>
<evidence type="ECO:0000313" key="5">
    <source>
        <dbReference type="Proteomes" id="UP001431783"/>
    </source>
</evidence>
<proteinExistence type="inferred from homology"/>
<dbReference type="EMBL" id="JARQZJ010000031">
    <property type="protein sequence ID" value="KAK9874324.1"/>
    <property type="molecule type" value="Genomic_DNA"/>
</dbReference>
<dbReference type="PANTHER" id="PTHR31159:SF1">
    <property type="entry name" value="COMM DOMAIN-CONTAINING PROTEIN 3"/>
    <property type="match status" value="1"/>
</dbReference>
<sequence>MNLKEVSKNSLKLLNNVNIVSDDIFRCLLENSVSVLSGGQELHANESLFGSEPDLMKELYANLLIAIVEFVRNGLNKEEVQQYLISECNINKKRSDVFADAYNNNKPEIQISLLNIGNHPPHITDVNWSIDFIVKSSTMDKFGGPLFRVSFTIETFNQEKQCVQMDHLNFTCNSQEMHDLVYKLKDAGRQCERIVMEH</sequence>
<dbReference type="InterPro" id="IPR037355">
    <property type="entry name" value="COMMD3"/>
</dbReference>
<comment type="caution">
    <text evidence="4">The sequence shown here is derived from an EMBL/GenBank/DDBJ whole genome shotgun (WGS) entry which is preliminary data.</text>
</comment>
<accession>A0AAW1TU54</accession>
<gene>
    <name evidence="4" type="ORF">WA026_002675</name>
</gene>
<evidence type="ECO:0000259" key="3">
    <source>
        <dbReference type="PROSITE" id="PS51269"/>
    </source>
</evidence>